<feature type="compositionally biased region" description="Basic residues" evidence="1">
    <location>
        <begin position="116"/>
        <end position="134"/>
    </location>
</feature>
<dbReference type="EMBL" id="GG680918">
    <property type="protein sequence ID" value="EER05928.1"/>
    <property type="molecule type" value="Genomic_DNA"/>
</dbReference>
<dbReference type="Proteomes" id="UP000007800">
    <property type="component" value="Unassembled WGS sequence"/>
</dbReference>
<feature type="compositionally biased region" description="Basic and acidic residues" evidence="1">
    <location>
        <begin position="142"/>
        <end position="157"/>
    </location>
</feature>
<dbReference type="OMA" id="CHHSACA"/>
<keyword evidence="3" id="KW-1185">Reference proteome</keyword>
<feature type="compositionally biased region" description="Low complexity" evidence="1">
    <location>
        <begin position="225"/>
        <end position="251"/>
    </location>
</feature>
<feature type="region of interest" description="Disordered" evidence="1">
    <location>
        <begin position="142"/>
        <end position="161"/>
    </location>
</feature>
<dbReference type="GeneID" id="9064733"/>
<evidence type="ECO:0000256" key="1">
    <source>
        <dbReference type="SAM" id="MobiDB-lite"/>
    </source>
</evidence>
<organism evidence="3">
    <name type="scientific">Perkinsus marinus (strain ATCC 50983 / TXsc)</name>
    <dbReference type="NCBI Taxonomy" id="423536"/>
    <lineage>
        <taxon>Eukaryota</taxon>
        <taxon>Sar</taxon>
        <taxon>Alveolata</taxon>
        <taxon>Perkinsozoa</taxon>
        <taxon>Perkinsea</taxon>
        <taxon>Perkinsida</taxon>
        <taxon>Perkinsidae</taxon>
        <taxon>Perkinsus</taxon>
    </lineage>
</organism>
<feature type="region of interest" description="Disordered" evidence="1">
    <location>
        <begin position="210"/>
        <end position="251"/>
    </location>
</feature>
<feature type="region of interest" description="Disordered" evidence="1">
    <location>
        <begin position="113"/>
        <end position="134"/>
    </location>
</feature>
<sequence length="376" mass="40240">MSLRAEIDPMQSAGSLEQLPQSADSAKTTSLRLPSDDHPSTPRKSHPVGEPLSPASYAEAVAHDTILGELSVGSCTTLNCGRGCWFAYSSRGCREGAACDRCHHSACAIPADEQRRRNRKEKSRQRPSKKKRSKALAQKVAAMEHEQEQGVISEEKPQQLQQQGSLLQIPPVCDERQKADNGPDRGVVTSTIRVSPTTCTAVGDYRTSKYTTSPEESCRVYPRPSTLSSSSIGGVSAATASSESTTATGRSSRSLVYSSPVRCTSGDLPFTGYSSMNVTASSESTRDIYKLKQQRAPTPKLNGTPFGLSYVEAASNAIDGYCDVVTNDYRSSMGKSSSDQLPCMFEGWAGLIDALEKTFGLSGPALGYGVSPMSPN</sequence>
<feature type="region of interest" description="Disordered" evidence="1">
    <location>
        <begin position="1"/>
        <end position="53"/>
    </location>
</feature>
<gene>
    <name evidence="2" type="ORF">Pmar_PMAR011986</name>
</gene>
<feature type="compositionally biased region" description="Polar residues" evidence="1">
    <location>
        <begin position="12"/>
        <end position="32"/>
    </location>
</feature>
<accession>C5LBV7</accession>
<dbReference type="AlphaFoldDB" id="C5LBV7"/>
<reference evidence="2 3" key="1">
    <citation type="submission" date="2008-07" db="EMBL/GenBank/DDBJ databases">
        <authorList>
            <person name="El-Sayed N."/>
            <person name="Caler E."/>
            <person name="Inman J."/>
            <person name="Amedeo P."/>
            <person name="Hass B."/>
            <person name="Wortman J."/>
        </authorList>
    </citation>
    <scope>NUCLEOTIDE SEQUENCE [LARGE SCALE GENOMIC DNA]</scope>
    <source>
        <strain evidence="3">ATCC 50983 / TXsc</strain>
    </source>
</reference>
<dbReference type="InParanoid" id="C5LBV7"/>
<dbReference type="RefSeq" id="XP_002774112.1">
    <property type="nucleotide sequence ID" value="XM_002774066.1"/>
</dbReference>
<name>C5LBV7_PERM5</name>
<dbReference type="OrthoDB" id="446357at2759"/>
<evidence type="ECO:0000313" key="2">
    <source>
        <dbReference type="EMBL" id="EER05928.1"/>
    </source>
</evidence>
<protein>
    <submittedName>
        <fullName evidence="2">Uncharacterized protein</fullName>
    </submittedName>
</protein>
<evidence type="ECO:0000313" key="3">
    <source>
        <dbReference type="Proteomes" id="UP000007800"/>
    </source>
</evidence>
<proteinExistence type="predicted"/>